<comment type="function">
    <text evidence="1 7">Catalyzes the insertion of molybdate into adenylated molybdopterin with the concomitant release of AMP.</text>
</comment>
<dbReference type="Pfam" id="PF03454">
    <property type="entry name" value="MoeA_C"/>
    <property type="match status" value="1"/>
</dbReference>
<keyword evidence="7" id="KW-0460">Magnesium</keyword>
<keyword evidence="4 7" id="KW-0500">Molybdenum</keyword>
<dbReference type="Gene3D" id="2.170.190.11">
    <property type="entry name" value="Molybdopterin biosynthesis moea protein, domain 3"/>
    <property type="match status" value="1"/>
</dbReference>
<evidence type="ECO:0000313" key="10">
    <source>
        <dbReference type="Proteomes" id="UP000319769"/>
    </source>
</evidence>
<dbReference type="Gene3D" id="3.90.105.10">
    <property type="entry name" value="Molybdopterin biosynthesis moea protein, domain 2"/>
    <property type="match status" value="1"/>
</dbReference>
<dbReference type="InterPro" id="IPR036688">
    <property type="entry name" value="MoeA_C_domain_IV_sf"/>
</dbReference>
<dbReference type="EC" id="2.10.1.1" evidence="7"/>
<dbReference type="GO" id="GO:0061599">
    <property type="term" value="F:molybdopterin molybdotransferase activity"/>
    <property type="evidence" value="ECO:0007669"/>
    <property type="project" value="UniProtKB-UniRule"/>
</dbReference>
<comment type="caution">
    <text evidence="9">The sequence shown here is derived from an EMBL/GenBank/DDBJ whole genome shotgun (WGS) entry which is preliminary data.</text>
</comment>
<dbReference type="InterPro" id="IPR036425">
    <property type="entry name" value="MoaB/Mog-like_dom_sf"/>
</dbReference>
<evidence type="ECO:0000256" key="3">
    <source>
        <dbReference type="ARBA" id="ARBA00010763"/>
    </source>
</evidence>
<dbReference type="InterPro" id="IPR036135">
    <property type="entry name" value="MoeA_linker/N_sf"/>
</dbReference>
<keyword evidence="5 7" id="KW-0501">Molybdenum cofactor biosynthesis</keyword>
<dbReference type="NCBIfam" id="NF045515">
    <property type="entry name" value="Glp_gephyrin"/>
    <property type="match status" value="1"/>
</dbReference>
<dbReference type="Pfam" id="PF00994">
    <property type="entry name" value="MoCF_biosynth"/>
    <property type="match status" value="1"/>
</dbReference>
<dbReference type="UniPathway" id="UPA00344"/>
<evidence type="ECO:0000259" key="8">
    <source>
        <dbReference type="SMART" id="SM00852"/>
    </source>
</evidence>
<evidence type="ECO:0000256" key="2">
    <source>
        <dbReference type="ARBA" id="ARBA00005046"/>
    </source>
</evidence>
<dbReference type="GO" id="GO:0005829">
    <property type="term" value="C:cytosol"/>
    <property type="evidence" value="ECO:0007669"/>
    <property type="project" value="TreeGrafter"/>
</dbReference>
<comment type="catalytic activity">
    <reaction evidence="6">
        <text>adenylyl-molybdopterin + molybdate = Mo-molybdopterin + AMP + H(+)</text>
        <dbReference type="Rhea" id="RHEA:35047"/>
        <dbReference type="ChEBI" id="CHEBI:15378"/>
        <dbReference type="ChEBI" id="CHEBI:36264"/>
        <dbReference type="ChEBI" id="CHEBI:62727"/>
        <dbReference type="ChEBI" id="CHEBI:71302"/>
        <dbReference type="ChEBI" id="CHEBI:456215"/>
        <dbReference type="EC" id="2.10.1.1"/>
    </reaction>
</comment>
<dbReference type="InterPro" id="IPR005111">
    <property type="entry name" value="MoeA_C_domain_IV"/>
</dbReference>
<dbReference type="Pfam" id="PF03453">
    <property type="entry name" value="MoeA_N"/>
    <property type="match status" value="1"/>
</dbReference>
<comment type="similarity">
    <text evidence="3 7">Belongs to the MoeA family.</text>
</comment>
<dbReference type="InterPro" id="IPR005110">
    <property type="entry name" value="MoeA_linker/N"/>
</dbReference>
<dbReference type="SUPFAM" id="SSF53218">
    <property type="entry name" value="Molybdenum cofactor biosynthesis proteins"/>
    <property type="match status" value="1"/>
</dbReference>
<evidence type="ECO:0000256" key="5">
    <source>
        <dbReference type="ARBA" id="ARBA00023150"/>
    </source>
</evidence>
<dbReference type="PANTHER" id="PTHR10192:SF5">
    <property type="entry name" value="GEPHYRIN"/>
    <property type="match status" value="1"/>
</dbReference>
<dbReference type="NCBIfam" id="TIGR00177">
    <property type="entry name" value="molyb_syn"/>
    <property type="match status" value="1"/>
</dbReference>
<reference evidence="9" key="1">
    <citation type="submission" date="2019-09" db="EMBL/GenBank/DDBJ databases">
        <authorList>
            <person name="Teo W.F.A."/>
            <person name="Duangmal K."/>
        </authorList>
    </citation>
    <scope>NUCLEOTIDE SEQUENCE [LARGE SCALE GENOMIC DNA]</scope>
    <source>
        <strain evidence="9">K81G1</strain>
    </source>
</reference>
<dbReference type="InterPro" id="IPR038987">
    <property type="entry name" value="MoeA-like"/>
</dbReference>
<dbReference type="EMBL" id="VMNW02000064">
    <property type="protein sequence ID" value="KAA9154581.1"/>
    <property type="molecule type" value="Genomic_DNA"/>
</dbReference>
<evidence type="ECO:0000256" key="6">
    <source>
        <dbReference type="ARBA" id="ARBA00047317"/>
    </source>
</evidence>
<evidence type="ECO:0000256" key="4">
    <source>
        <dbReference type="ARBA" id="ARBA00022505"/>
    </source>
</evidence>
<dbReference type="RefSeq" id="WP_144761589.1">
    <property type="nucleotide sequence ID" value="NZ_VMNW02000064.1"/>
</dbReference>
<feature type="domain" description="MoaB/Mog" evidence="8">
    <location>
        <begin position="193"/>
        <end position="332"/>
    </location>
</feature>
<dbReference type="SUPFAM" id="SSF63867">
    <property type="entry name" value="MoeA C-terminal domain-like"/>
    <property type="match status" value="1"/>
</dbReference>
<evidence type="ECO:0000256" key="1">
    <source>
        <dbReference type="ARBA" id="ARBA00002901"/>
    </source>
</evidence>
<keyword evidence="10" id="KW-1185">Reference proteome</keyword>
<dbReference type="GO" id="GO:0006777">
    <property type="term" value="P:Mo-molybdopterin cofactor biosynthetic process"/>
    <property type="evidence" value="ECO:0007669"/>
    <property type="project" value="UniProtKB-UniRule"/>
</dbReference>
<dbReference type="CDD" id="cd00887">
    <property type="entry name" value="MoeA"/>
    <property type="match status" value="1"/>
</dbReference>
<dbReference type="GO" id="GO:0046872">
    <property type="term" value="F:metal ion binding"/>
    <property type="evidence" value="ECO:0007669"/>
    <property type="project" value="UniProtKB-UniRule"/>
</dbReference>
<name>A0A5N0UVG2_9PSEU</name>
<dbReference type="InterPro" id="IPR001453">
    <property type="entry name" value="MoaB/Mog_dom"/>
</dbReference>
<dbReference type="Gene3D" id="2.40.340.10">
    <property type="entry name" value="MoeA, C-terminal, domain IV"/>
    <property type="match status" value="1"/>
</dbReference>
<sequence>MTPPIPEPADTAEQEFRPVDEQIALVLDSAVRPRPVRVAISEAQGLLCAEEVVAEHALPGFDQAAVDGYAVRSVDVRPVEDEPVQLPVVGEIPAGSRQPRRLQPGQAVRVATGAPLPTLADAVVPTSYTDGHPAKVTVHRSVPSAGYVRRTGEDVQIGDVAVRQGDTIGAAQVGLLAAVGRSKVLVYPRPRVSIVSVGDELVDIDRTPSVGQVYDVNSYALAAAARDAGAEVSRVGIVPGEPKRLREVVEGRLLMSEVVVVAGGAGGTAGDEVYAALSDLGRIDMTRVAMHPGSAQGFGRLGPDSVPTFLLPANPMSALVVFEVLIRPLIRAARGTRNPHRRVVSARLLSPLASTKGRRGFLRGQLLRDESTGEYLVQPLGTSGAHLLASLAEANCLVNVDEDLVELPAGEQVRVTFLAQRV</sequence>
<keyword evidence="7" id="KW-0808">Transferase</keyword>
<evidence type="ECO:0000313" key="9">
    <source>
        <dbReference type="EMBL" id="KAA9154581.1"/>
    </source>
</evidence>
<dbReference type="PANTHER" id="PTHR10192">
    <property type="entry name" value="MOLYBDOPTERIN BIOSYNTHESIS PROTEIN"/>
    <property type="match status" value="1"/>
</dbReference>
<evidence type="ECO:0000256" key="7">
    <source>
        <dbReference type="RuleBase" id="RU365090"/>
    </source>
</evidence>
<comment type="pathway">
    <text evidence="2 7">Cofactor biosynthesis; molybdopterin biosynthesis.</text>
</comment>
<dbReference type="SUPFAM" id="SSF63882">
    <property type="entry name" value="MoeA N-terminal region -like"/>
    <property type="match status" value="1"/>
</dbReference>
<dbReference type="SMART" id="SM00852">
    <property type="entry name" value="MoCF_biosynth"/>
    <property type="match status" value="1"/>
</dbReference>
<protein>
    <recommendedName>
        <fullName evidence="7">Molybdopterin molybdenumtransferase</fullName>
        <ecNumber evidence="7">2.10.1.1</ecNumber>
    </recommendedName>
</protein>
<dbReference type="Proteomes" id="UP000319769">
    <property type="component" value="Unassembled WGS sequence"/>
</dbReference>
<dbReference type="OrthoDB" id="9804758at2"/>
<keyword evidence="7" id="KW-0479">Metal-binding</keyword>
<dbReference type="Gene3D" id="3.40.980.10">
    <property type="entry name" value="MoaB/Mog-like domain"/>
    <property type="match status" value="1"/>
</dbReference>
<accession>A0A5N0UVG2</accession>
<proteinExistence type="inferred from homology"/>
<organism evidence="9 10">
    <name type="scientific">Amycolatopsis acidicola</name>
    <dbReference type="NCBI Taxonomy" id="2596893"/>
    <lineage>
        <taxon>Bacteria</taxon>
        <taxon>Bacillati</taxon>
        <taxon>Actinomycetota</taxon>
        <taxon>Actinomycetes</taxon>
        <taxon>Pseudonocardiales</taxon>
        <taxon>Pseudonocardiaceae</taxon>
        <taxon>Amycolatopsis</taxon>
    </lineage>
</organism>
<gene>
    <name evidence="9" type="ORF">FPZ12_031645</name>
</gene>
<dbReference type="AlphaFoldDB" id="A0A5N0UVG2"/>
<comment type="cofactor">
    <cofactor evidence="7">
        <name>Mg(2+)</name>
        <dbReference type="ChEBI" id="CHEBI:18420"/>
    </cofactor>
</comment>